<protein>
    <recommendedName>
        <fullName evidence="4">Histidine kinase N-terminal 7TM region domain-containing protein</fullName>
    </recommendedName>
</protein>
<dbReference type="Proteomes" id="UP000557307">
    <property type="component" value="Unassembled WGS sequence"/>
</dbReference>
<reference evidence="2 3" key="1">
    <citation type="submission" date="2020-08" db="EMBL/GenBank/DDBJ databases">
        <title>Genomic Encyclopedia of Type Strains, Phase IV (KMG-IV): sequencing the most valuable type-strain genomes for metagenomic binning, comparative biology and taxonomic classification.</title>
        <authorList>
            <person name="Goeker M."/>
        </authorList>
    </citation>
    <scope>NUCLEOTIDE SEQUENCE [LARGE SCALE GENOMIC DNA]</scope>
    <source>
        <strain evidence="2 3">DSM 105074</strain>
    </source>
</reference>
<feature type="transmembrane region" description="Helical" evidence="1">
    <location>
        <begin position="190"/>
        <end position="209"/>
    </location>
</feature>
<feature type="transmembrane region" description="Helical" evidence="1">
    <location>
        <begin position="156"/>
        <end position="178"/>
    </location>
</feature>
<organism evidence="2 3">
    <name type="scientific">Rhabdobacter roseus</name>
    <dbReference type="NCBI Taxonomy" id="1655419"/>
    <lineage>
        <taxon>Bacteria</taxon>
        <taxon>Pseudomonadati</taxon>
        <taxon>Bacteroidota</taxon>
        <taxon>Cytophagia</taxon>
        <taxon>Cytophagales</taxon>
        <taxon>Cytophagaceae</taxon>
        <taxon>Rhabdobacter</taxon>
    </lineage>
</organism>
<feature type="transmembrane region" description="Helical" evidence="1">
    <location>
        <begin position="31"/>
        <end position="53"/>
    </location>
</feature>
<proteinExistence type="predicted"/>
<feature type="transmembrane region" description="Helical" evidence="1">
    <location>
        <begin position="6"/>
        <end position="24"/>
    </location>
</feature>
<name>A0A840TR46_9BACT</name>
<evidence type="ECO:0000313" key="2">
    <source>
        <dbReference type="EMBL" id="MBB5284012.1"/>
    </source>
</evidence>
<evidence type="ECO:0008006" key="4">
    <source>
        <dbReference type="Google" id="ProtNLM"/>
    </source>
</evidence>
<dbReference type="RefSeq" id="WP_184173987.1">
    <property type="nucleotide sequence ID" value="NZ_JACHGF010000003.1"/>
</dbReference>
<feature type="transmembrane region" description="Helical" evidence="1">
    <location>
        <begin position="118"/>
        <end position="136"/>
    </location>
</feature>
<dbReference type="AlphaFoldDB" id="A0A840TR46"/>
<dbReference type="EMBL" id="JACHGF010000003">
    <property type="protein sequence ID" value="MBB5284012.1"/>
    <property type="molecule type" value="Genomic_DNA"/>
</dbReference>
<gene>
    <name evidence="2" type="ORF">HNQ92_002155</name>
</gene>
<evidence type="ECO:0000256" key="1">
    <source>
        <dbReference type="SAM" id="Phobius"/>
    </source>
</evidence>
<accession>A0A840TR46</accession>
<feature type="transmembrane region" description="Helical" evidence="1">
    <location>
        <begin position="59"/>
        <end position="79"/>
    </location>
</feature>
<sequence length="219" mass="25773">MFYYFLYTYLTVLTLSMGVGLYYHKYLRGPFRFLIIALCLAWVVEMIGLYHMLSLKRNNLLLFQIYAPLEYIFMGAYFYHTLRKERLRKAVLVSVVGYVLFCIVNIGVLLSLRPNNSYSFMLLAILLAFWAASYFYESYQNETLYGEIWRDPHIWICTGVLFYYAGTFFLMALIQQLAQSNLELASRLYVINHILNIVLYSMFTVGFICKVRAKKSPLL</sequence>
<comment type="caution">
    <text evidence="2">The sequence shown here is derived from an EMBL/GenBank/DDBJ whole genome shotgun (WGS) entry which is preliminary data.</text>
</comment>
<evidence type="ECO:0000313" key="3">
    <source>
        <dbReference type="Proteomes" id="UP000557307"/>
    </source>
</evidence>
<keyword evidence="1" id="KW-0812">Transmembrane</keyword>
<keyword evidence="1" id="KW-1133">Transmembrane helix</keyword>
<keyword evidence="3" id="KW-1185">Reference proteome</keyword>
<keyword evidence="1" id="KW-0472">Membrane</keyword>
<feature type="transmembrane region" description="Helical" evidence="1">
    <location>
        <begin position="91"/>
        <end position="112"/>
    </location>
</feature>